<dbReference type="PROSITE" id="PS51257">
    <property type="entry name" value="PROKAR_LIPOPROTEIN"/>
    <property type="match status" value="1"/>
</dbReference>
<keyword evidence="1" id="KW-0732">Signal</keyword>
<gene>
    <name evidence="2" type="ORF">AWJ07_13945</name>
</gene>
<organism evidence="2">
    <name type="scientific">Shewanella frigidimarina</name>
    <dbReference type="NCBI Taxonomy" id="56812"/>
    <lineage>
        <taxon>Bacteria</taxon>
        <taxon>Pseudomonadati</taxon>
        <taxon>Pseudomonadota</taxon>
        <taxon>Gammaproteobacteria</taxon>
        <taxon>Alteromonadales</taxon>
        <taxon>Shewanellaceae</taxon>
        <taxon>Shewanella</taxon>
    </lineage>
</organism>
<protein>
    <recommendedName>
        <fullName evidence="4">Lipoprotein</fullName>
    </recommendedName>
</protein>
<feature type="signal peptide" evidence="1">
    <location>
        <begin position="1"/>
        <end position="19"/>
    </location>
</feature>
<evidence type="ECO:0000256" key="1">
    <source>
        <dbReference type="SAM" id="SignalP"/>
    </source>
</evidence>
<name>A0A106C1B1_SHEFR</name>
<dbReference type="Proteomes" id="UP000055702">
    <property type="component" value="Unassembled WGS sequence"/>
</dbReference>
<comment type="caution">
    <text evidence="2">The sequence shown here is derived from an EMBL/GenBank/DDBJ whole genome shotgun (WGS) entry which is preliminary data.</text>
</comment>
<dbReference type="RefSeq" id="WP_059745331.1">
    <property type="nucleotide sequence ID" value="NZ_JBOZOX010000003.1"/>
</dbReference>
<evidence type="ECO:0000313" key="3">
    <source>
        <dbReference type="Proteomes" id="UP000055702"/>
    </source>
</evidence>
<evidence type="ECO:0000313" key="2">
    <source>
        <dbReference type="EMBL" id="KVX02426.1"/>
    </source>
</evidence>
<dbReference type="EMBL" id="LRDC01000013">
    <property type="protein sequence ID" value="KVX02426.1"/>
    <property type="molecule type" value="Genomic_DNA"/>
</dbReference>
<sequence length="135" mass="15042">MIRPFGLLGSLLLMSCANAHVSLNDDSGQCVFDKDTQHIALQLKTPCSLVKVNDDGRYFYQYNNVKVYIVAGAPAALDELKRWQVKAIDKCSLQSQAVFITDGKMTASTVRDKGLTCPTIGLDEKVYRHFLNNKQ</sequence>
<accession>A0A106C1B1</accession>
<evidence type="ECO:0008006" key="4">
    <source>
        <dbReference type="Google" id="ProtNLM"/>
    </source>
</evidence>
<reference evidence="2 3" key="1">
    <citation type="submission" date="2016-01" db="EMBL/GenBank/DDBJ databases">
        <title>Draft genome of the antarctic isolate Shewanella frigidimarina Ag06-30.</title>
        <authorList>
            <person name="Parmeciano Di Noto G."/>
            <person name="Vazquez S."/>
            <person name="Mac Cormack W."/>
            <person name="Iriarte A."/>
            <person name="Quiroga C."/>
        </authorList>
    </citation>
    <scope>NUCLEOTIDE SEQUENCE [LARGE SCALE GENOMIC DNA]</scope>
    <source>
        <strain evidence="2 3">Ag06-30</strain>
    </source>
</reference>
<dbReference type="AlphaFoldDB" id="A0A106C1B1"/>
<proteinExistence type="predicted"/>
<feature type="chain" id="PRO_5007125987" description="Lipoprotein" evidence="1">
    <location>
        <begin position="20"/>
        <end position="135"/>
    </location>
</feature>